<dbReference type="AlphaFoldDB" id="A0A2V3ILP9"/>
<proteinExistence type="predicted"/>
<sequence>MLKQKKALFELKQELRECTGPQNTDVIALSADKEEPVDEAGQRTEHQPVLLTKKSISVDKIGNINVLGTHHGRNELCGGAQIDLGQSDFSLTNVTQGKEGNGICFKSIELRTENGSRGISQTRNIASLLN</sequence>
<organism evidence="1 2">
    <name type="scientific">Gracilariopsis chorda</name>
    <dbReference type="NCBI Taxonomy" id="448386"/>
    <lineage>
        <taxon>Eukaryota</taxon>
        <taxon>Rhodophyta</taxon>
        <taxon>Florideophyceae</taxon>
        <taxon>Rhodymeniophycidae</taxon>
        <taxon>Gracilariales</taxon>
        <taxon>Gracilariaceae</taxon>
        <taxon>Gracilariopsis</taxon>
    </lineage>
</organism>
<dbReference type="Proteomes" id="UP000247409">
    <property type="component" value="Unassembled WGS sequence"/>
</dbReference>
<accession>A0A2V3ILP9</accession>
<keyword evidence="2" id="KW-1185">Reference proteome</keyword>
<comment type="caution">
    <text evidence="1">The sequence shown here is derived from an EMBL/GenBank/DDBJ whole genome shotgun (WGS) entry which is preliminary data.</text>
</comment>
<gene>
    <name evidence="1" type="ORF">BWQ96_07254</name>
</gene>
<protein>
    <submittedName>
        <fullName evidence="1">Uncharacterized protein</fullName>
    </submittedName>
</protein>
<evidence type="ECO:0000313" key="2">
    <source>
        <dbReference type="Proteomes" id="UP000247409"/>
    </source>
</evidence>
<reference evidence="1 2" key="1">
    <citation type="journal article" date="2018" name="Mol. Biol. Evol.">
        <title>Analysis of the draft genome of the red seaweed Gracilariopsis chorda provides insights into genome size evolution in Rhodophyta.</title>
        <authorList>
            <person name="Lee J."/>
            <person name="Yang E.C."/>
            <person name="Graf L."/>
            <person name="Yang J.H."/>
            <person name="Qiu H."/>
            <person name="Zel Zion U."/>
            <person name="Chan C.X."/>
            <person name="Stephens T.G."/>
            <person name="Weber A.P.M."/>
            <person name="Boo G.H."/>
            <person name="Boo S.M."/>
            <person name="Kim K.M."/>
            <person name="Shin Y."/>
            <person name="Jung M."/>
            <person name="Lee S.J."/>
            <person name="Yim H.S."/>
            <person name="Lee J.H."/>
            <person name="Bhattacharya D."/>
            <person name="Yoon H.S."/>
        </authorList>
    </citation>
    <scope>NUCLEOTIDE SEQUENCE [LARGE SCALE GENOMIC DNA]</scope>
    <source>
        <strain evidence="1 2">SKKU-2015</strain>
        <tissue evidence="1">Whole body</tissue>
    </source>
</reference>
<dbReference type="EMBL" id="NBIV01000141">
    <property type="protein sequence ID" value="PXF43006.1"/>
    <property type="molecule type" value="Genomic_DNA"/>
</dbReference>
<name>A0A2V3ILP9_9FLOR</name>
<evidence type="ECO:0000313" key="1">
    <source>
        <dbReference type="EMBL" id="PXF43006.1"/>
    </source>
</evidence>